<evidence type="ECO:0000256" key="3">
    <source>
        <dbReference type="RuleBase" id="RU363034"/>
    </source>
</evidence>
<keyword evidence="3" id="KW-0378">Hydrolase</keyword>
<dbReference type="PROSITE" id="PS50240">
    <property type="entry name" value="TRYPSIN_DOM"/>
    <property type="match status" value="1"/>
</dbReference>
<dbReference type="Gene3D" id="2.40.10.10">
    <property type="entry name" value="Trypsin-like serine proteases"/>
    <property type="match status" value="2"/>
</dbReference>
<dbReference type="PROSITE" id="PS00135">
    <property type="entry name" value="TRYPSIN_SER"/>
    <property type="match status" value="1"/>
</dbReference>
<feature type="chain" id="PRO_5025634797" evidence="5">
    <location>
        <begin position="25"/>
        <end position="352"/>
    </location>
</feature>
<proteinExistence type="inferred from homology"/>
<keyword evidence="3" id="KW-0645">Protease</keyword>
<dbReference type="InterPro" id="IPR001314">
    <property type="entry name" value="Peptidase_S1A"/>
</dbReference>
<evidence type="ECO:0000256" key="2">
    <source>
        <dbReference type="ARBA" id="ARBA00024195"/>
    </source>
</evidence>
<keyword evidence="3" id="KW-0720">Serine protease</keyword>
<dbReference type="InterPro" id="IPR033116">
    <property type="entry name" value="TRYPSIN_SER"/>
</dbReference>
<dbReference type="PRINTS" id="PR00722">
    <property type="entry name" value="CHYMOTRYPSIN"/>
</dbReference>
<dbReference type="InterPro" id="IPR018114">
    <property type="entry name" value="TRYPSIN_HIS"/>
</dbReference>
<accession>A0A6A4WBS6</accession>
<evidence type="ECO:0000313" key="7">
    <source>
        <dbReference type="EMBL" id="KAF0301110.1"/>
    </source>
</evidence>
<evidence type="ECO:0000313" key="8">
    <source>
        <dbReference type="Proteomes" id="UP000440578"/>
    </source>
</evidence>
<organism evidence="7 8">
    <name type="scientific">Amphibalanus amphitrite</name>
    <name type="common">Striped barnacle</name>
    <name type="synonym">Balanus amphitrite</name>
    <dbReference type="NCBI Taxonomy" id="1232801"/>
    <lineage>
        <taxon>Eukaryota</taxon>
        <taxon>Metazoa</taxon>
        <taxon>Ecdysozoa</taxon>
        <taxon>Arthropoda</taxon>
        <taxon>Crustacea</taxon>
        <taxon>Multicrustacea</taxon>
        <taxon>Cirripedia</taxon>
        <taxon>Thoracica</taxon>
        <taxon>Thoracicalcarea</taxon>
        <taxon>Balanomorpha</taxon>
        <taxon>Balanoidea</taxon>
        <taxon>Balanidae</taxon>
        <taxon>Amphibalaninae</taxon>
        <taxon>Amphibalanus</taxon>
    </lineage>
</organism>
<dbReference type="SUPFAM" id="SSF50494">
    <property type="entry name" value="Trypsin-like serine proteases"/>
    <property type="match status" value="1"/>
</dbReference>
<feature type="region of interest" description="Disordered" evidence="4">
    <location>
        <begin position="329"/>
        <end position="352"/>
    </location>
</feature>
<evidence type="ECO:0000256" key="5">
    <source>
        <dbReference type="SAM" id="SignalP"/>
    </source>
</evidence>
<keyword evidence="8" id="KW-1185">Reference proteome</keyword>
<comment type="similarity">
    <text evidence="2">Belongs to the peptidase S1 family. CLIP subfamily.</text>
</comment>
<dbReference type="Proteomes" id="UP000440578">
    <property type="component" value="Unassembled WGS sequence"/>
</dbReference>
<dbReference type="GO" id="GO:0004252">
    <property type="term" value="F:serine-type endopeptidase activity"/>
    <property type="evidence" value="ECO:0007669"/>
    <property type="project" value="InterPro"/>
</dbReference>
<dbReference type="PANTHER" id="PTHR24256">
    <property type="entry name" value="TRYPTASE-RELATED"/>
    <property type="match status" value="1"/>
</dbReference>
<gene>
    <name evidence="7" type="primary">CTRB1_1</name>
    <name evidence="7" type="ORF">FJT64_026536</name>
</gene>
<feature type="domain" description="Peptidase S1" evidence="6">
    <location>
        <begin position="139"/>
        <end position="352"/>
    </location>
</feature>
<keyword evidence="1" id="KW-1015">Disulfide bond</keyword>
<dbReference type="InterPro" id="IPR001254">
    <property type="entry name" value="Trypsin_dom"/>
</dbReference>
<dbReference type="AlphaFoldDB" id="A0A6A4WBS6"/>
<dbReference type="CDD" id="cd00190">
    <property type="entry name" value="Tryp_SPc"/>
    <property type="match status" value="1"/>
</dbReference>
<feature type="signal peptide" evidence="5">
    <location>
        <begin position="1"/>
        <end position="24"/>
    </location>
</feature>
<evidence type="ECO:0000256" key="4">
    <source>
        <dbReference type="SAM" id="MobiDB-lite"/>
    </source>
</evidence>
<evidence type="ECO:0000256" key="1">
    <source>
        <dbReference type="ARBA" id="ARBA00023157"/>
    </source>
</evidence>
<dbReference type="Pfam" id="PF00089">
    <property type="entry name" value="Trypsin"/>
    <property type="match status" value="1"/>
</dbReference>
<reference evidence="7 8" key="1">
    <citation type="submission" date="2019-07" db="EMBL/GenBank/DDBJ databases">
        <title>Draft genome assembly of a fouling barnacle, Amphibalanus amphitrite (Darwin, 1854): The first reference genome for Thecostraca.</title>
        <authorList>
            <person name="Kim W."/>
        </authorList>
    </citation>
    <scope>NUCLEOTIDE SEQUENCE [LARGE SCALE GENOMIC DNA]</scope>
    <source>
        <strain evidence="7">SNU_AA5</strain>
        <tissue evidence="7">Soma without cirri and trophi</tissue>
    </source>
</reference>
<name>A0A6A4WBS6_AMPAM</name>
<dbReference type="OrthoDB" id="5565075at2759"/>
<dbReference type="InterPro" id="IPR043504">
    <property type="entry name" value="Peptidase_S1_PA_chymotrypsin"/>
</dbReference>
<protein>
    <submittedName>
        <fullName evidence="7">Chymotrypsinogen 2</fullName>
    </submittedName>
</protein>
<evidence type="ECO:0000259" key="6">
    <source>
        <dbReference type="PROSITE" id="PS50240"/>
    </source>
</evidence>
<comment type="caution">
    <text evidence="7">The sequence shown here is derived from an EMBL/GenBank/DDBJ whole genome shotgun (WGS) entry which is preliminary data.</text>
</comment>
<sequence length="352" mass="37652">MRWCGRCVPLVLVQVLVVPSLAAASRNTTDCGTRRQLVQPGRPVVITSPGYPADHARRQPSRPSDVIRLVCTDVDLAGFRLGVRVGDYLRVRTSGRSRLIQYRDLLHCADVPLTIQRWRAGRQQQRPVRLPARAADLRVVGGEEVAPGAYPWAAFLVLTVQGQAGFICGATVISRSYLVTAAHCVYRADAATVLLGYTSLRAPGPHSVQVPAAEAVVHPGWSARFVTHDIALLRLQQPIEYSEAVRPICLPTRQQVAETFAGELGTVLGWGGGGVTDGDSKGRLRAAQVPLMANCRCQLVWPVVVTPLKMCASGRLGTSSCGGDSGGALQVTSGSRSRRAGGRGQLGVSVRL</sequence>
<dbReference type="InterPro" id="IPR009003">
    <property type="entry name" value="Peptidase_S1_PA"/>
</dbReference>
<dbReference type="InterPro" id="IPR051487">
    <property type="entry name" value="Ser/Thr_Proteases_Immune/Dev"/>
</dbReference>
<dbReference type="GO" id="GO:0006508">
    <property type="term" value="P:proteolysis"/>
    <property type="evidence" value="ECO:0007669"/>
    <property type="project" value="UniProtKB-KW"/>
</dbReference>
<dbReference type="FunFam" id="2.40.10.10:FF:000068">
    <property type="entry name" value="transmembrane protease serine 2"/>
    <property type="match status" value="1"/>
</dbReference>
<dbReference type="EMBL" id="VIIS01001199">
    <property type="protein sequence ID" value="KAF0301110.1"/>
    <property type="molecule type" value="Genomic_DNA"/>
</dbReference>
<keyword evidence="5" id="KW-0732">Signal</keyword>
<dbReference type="SMART" id="SM00020">
    <property type="entry name" value="Tryp_SPc"/>
    <property type="match status" value="1"/>
</dbReference>
<dbReference type="PROSITE" id="PS00134">
    <property type="entry name" value="TRYPSIN_HIS"/>
    <property type="match status" value="1"/>
</dbReference>